<reference evidence="4" key="1">
    <citation type="submission" date="2016-06" db="EMBL/GenBank/DDBJ databases">
        <authorList>
            <person name="Varghese N."/>
        </authorList>
    </citation>
    <scope>NUCLEOTIDE SEQUENCE [LARGE SCALE GENOMIC DNA]</scope>
    <source>
        <strain evidence="4">DSM 43171</strain>
    </source>
</reference>
<dbReference type="InterPro" id="IPR039563">
    <property type="entry name" value="Peptidase_C39_single_dom"/>
</dbReference>
<evidence type="ECO:0000256" key="1">
    <source>
        <dbReference type="SAM" id="MobiDB-lite"/>
    </source>
</evidence>
<dbReference type="CDD" id="cd02549">
    <property type="entry name" value="Peptidase_C39A"/>
    <property type="match status" value="1"/>
</dbReference>
<keyword evidence="4" id="KW-1185">Reference proteome</keyword>
<gene>
    <name evidence="3" type="ORF">GA0070560_10782</name>
</gene>
<protein>
    <submittedName>
        <fullName evidence="3">Peptidase_C39 like family protein</fullName>
    </submittedName>
</protein>
<dbReference type="InterPro" id="IPR039564">
    <property type="entry name" value="Peptidase_C39-like"/>
</dbReference>
<feature type="region of interest" description="Disordered" evidence="1">
    <location>
        <begin position="34"/>
        <end position="57"/>
    </location>
</feature>
<dbReference type="Gene3D" id="3.90.70.10">
    <property type="entry name" value="Cysteine proteinases"/>
    <property type="match status" value="1"/>
</dbReference>
<sequence length="433" mass="44671">MTGRDIAYRGFRLTAEAYPGTADGVRATAHGLTLTTPTRRPDPDGGAGHHECGSWTSPPVSAGFGVREIVPSWTARTPPGCWIEVELRGWHADAPTTGWYRLARWAEGEEPVLRSSVPGQRDPDAHVDTDTLVVGAATVTGWQVRVTLLRPEGVSAAPTLRTVGAVASGPPDEARAGLTGDAGADVAGGPGAGTTGGRAAGPGPDATVGATETAGGDAGGSAAGWAGASARGTVLDVPRFSQRRHAGGETRWGGGGDSWCSPTCTSMVLAWWGASPPAQRYAWVDPPGPRPVVVHAAGHCYDHAYDGCGNWSFNTAYAGLHGVEAFVTRLRSLAEAEAFVAAGIPLVVSAAFRAGEVPGLDYDTRGHLMVLVGFTDAGDPVLNDPYAPDDESVRRTVDRGRFEAAWQGGSGGAAYVIHPASAPLPPPPVQANW</sequence>
<accession>A0A1C5I0V3</accession>
<name>A0A1C5I0V3_9ACTN</name>
<feature type="compositionally biased region" description="Low complexity" evidence="1">
    <location>
        <begin position="201"/>
        <end position="215"/>
    </location>
</feature>
<feature type="compositionally biased region" description="Basic and acidic residues" evidence="1">
    <location>
        <begin position="39"/>
        <end position="52"/>
    </location>
</feature>
<dbReference type="STRING" id="47864.GA0070560_10782"/>
<feature type="region of interest" description="Disordered" evidence="1">
    <location>
        <begin position="165"/>
        <end position="224"/>
    </location>
</feature>
<dbReference type="AlphaFoldDB" id="A0A1C5I0V3"/>
<feature type="compositionally biased region" description="Low complexity" evidence="1">
    <location>
        <begin position="176"/>
        <end position="185"/>
    </location>
</feature>
<dbReference type="EMBL" id="FMDN01000007">
    <property type="protein sequence ID" value="SCG51880.1"/>
    <property type="molecule type" value="Genomic_DNA"/>
</dbReference>
<proteinExistence type="predicted"/>
<feature type="compositionally biased region" description="Gly residues" evidence="1">
    <location>
        <begin position="186"/>
        <end position="200"/>
    </location>
</feature>
<organism evidence="3 4">
    <name type="scientific">Micromonospora halophytica</name>
    <dbReference type="NCBI Taxonomy" id="47864"/>
    <lineage>
        <taxon>Bacteria</taxon>
        <taxon>Bacillati</taxon>
        <taxon>Actinomycetota</taxon>
        <taxon>Actinomycetes</taxon>
        <taxon>Micromonosporales</taxon>
        <taxon>Micromonosporaceae</taxon>
        <taxon>Micromonospora</taxon>
    </lineage>
</organism>
<dbReference type="RefSeq" id="WP_091295305.1">
    <property type="nucleotide sequence ID" value="NZ_FMDN01000007.1"/>
</dbReference>
<dbReference type="Pfam" id="PF13529">
    <property type="entry name" value="Peptidase_C39_2"/>
    <property type="match status" value="1"/>
</dbReference>
<evidence type="ECO:0000259" key="2">
    <source>
        <dbReference type="Pfam" id="PF13529"/>
    </source>
</evidence>
<evidence type="ECO:0000313" key="4">
    <source>
        <dbReference type="Proteomes" id="UP000199408"/>
    </source>
</evidence>
<dbReference type="OrthoDB" id="9789941at2"/>
<dbReference type="Proteomes" id="UP000199408">
    <property type="component" value="Unassembled WGS sequence"/>
</dbReference>
<feature type="domain" description="Peptidase C39-like" evidence="2">
    <location>
        <begin position="235"/>
        <end position="386"/>
    </location>
</feature>
<evidence type="ECO:0000313" key="3">
    <source>
        <dbReference type="EMBL" id="SCG51880.1"/>
    </source>
</evidence>